<organism evidence="1 2">
    <name type="scientific">Vibrio vulnificus (strain CMCP6)</name>
    <dbReference type="NCBI Taxonomy" id="216895"/>
    <lineage>
        <taxon>Bacteria</taxon>
        <taxon>Pseudomonadati</taxon>
        <taxon>Pseudomonadota</taxon>
        <taxon>Gammaproteobacteria</taxon>
        <taxon>Vibrionales</taxon>
        <taxon>Vibrionaceae</taxon>
        <taxon>Vibrio</taxon>
    </lineage>
</organism>
<reference evidence="1 2" key="3">
    <citation type="journal article" date="2011" name="Mol. Syst. Biol.">
        <title>Integrative genome-scale metabolic analysis of Vibrio vulnificus for drug targeting and discovery.</title>
        <authorList>
            <person name="Kim H.U."/>
            <person name="Kim S.Y."/>
            <person name="Jeong H."/>
            <person name="Kim T.Y."/>
            <person name="Kim J.J."/>
            <person name="Choy H.E."/>
            <person name="Yi K.Y."/>
            <person name="Rhee J.H."/>
            <person name="Lee S.Y."/>
        </authorList>
    </citation>
    <scope>NUCLEOTIDE SEQUENCE [LARGE SCALE GENOMIC DNA]</scope>
    <source>
        <strain evidence="1 2">CMCP6</strain>
    </source>
</reference>
<dbReference type="KEGG" id="vvu:VV1_3238"/>
<dbReference type="Proteomes" id="UP000002275">
    <property type="component" value="Chromosome I"/>
</dbReference>
<sequence length="61" mass="6900">MVFLCFLCFWVLCASASWLQWVLFAGHLFFGAENSQSCLNQLSGKREVRAVGTIRNLILGF</sequence>
<proteinExistence type="predicted"/>
<evidence type="ECO:0000313" key="2">
    <source>
        <dbReference type="Proteomes" id="UP000002275"/>
    </source>
</evidence>
<dbReference type="AlphaFoldDB" id="A0A3Q0MF92"/>
<reference evidence="2" key="1">
    <citation type="submission" date="2002-12" db="EMBL/GenBank/DDBJ databases">
        <title>Complete genome sequence of Vibrio vulnificus CMCP6.</title>
        <authorList>
            <person name="Rhee J.H."/>
            <person name="Kim S.Y."/>
            <person name="Chung S.S."/>
            <person name="Kim J.J."/>
            <person name="Moon Y.H."/>
            <person name="Jeong H."/>
            <person name="Choy H.E."/>
        </authorList>
    </citation>
    <scope>NUCLEOTIDE SEQUENCE [LARGE SCALE GENOMIC DNA]</scope>
    <source>
        <strain evidence="2">CMCP6</strain>
    </source>
</reference>
<name>A0A3Q0MF92_VIBVU</name>
<dbReference type="RefSeq" id="WP_011080344.1">
    <property type="nucleotide sequence ID" value="NC_004459.3"/>
</dbReference>
<protein>
    <submittedName>
        <fullName evidence="1">Uncharacterized protein</fullName>
    </submittedName>
</protein>
<dbReference type="EMBL" id="AE016795">
    <property type="protein sequence ID" value="ADV91952.1"/>
    <property type="molecule type" value="Genomic_DNA"/>
</dbReference>
<reference evidence="1 2" key="2">
    <citation type="journal article" date="2003" name="Infect. Immun.">
        <title>Characterization and pathogenic significance of Vibrio vulnificus antigens preferentially expressed in septicemic patients.</title>
        <authorList>
            <person name="Kim Y.R."/>
            <person name="Lee S.E."/>
            <person name="Kim C.M."/>
            <person name="Kim S.Y."/>
            <person name="Shin E.K."/>
            <person name="Shin D.H."/>
            <person name="Chung S.S."/>
            <person name="Choy H.E."/>
            <person name="Progulske-Fox A."/>
            <person name="Hillman J.D."/>
            <person name="Handfield M."/>
            <person name="Rhee J.H."/>
        </authorList>
    </citation>
    <scope>NUCLEOTIDE SEQUENCE [LARGE SCALE GENOMIC DNA]</scope>
    <source>
        <strain evidence="1 2">CMCP6</strain>
    </source>
</reference>
<gene>
    <name evidence="1" type="ordered locus">VV1_3238</name>
</gene>
<evidence type="ECO:0000313" key="1">
    <source>
        <dbReference type="EMBL" id="ADV91952.1"/>
    </source>
</evidence>
<accession>A0A3Q0MF92</accession>